<dbReference type="InterPro" id="IPR035105">
    <property type="entry name" value="Deoxycytidylate_deaminase_dom"/>
</dbReference>
<keyword evidence="2 4" id="KW-0378">Hydrolase</keyword>
<evidence type="ECO:0000313" key="4">
    <source>
        <dbReference type="EMBL" id="SFV77746.1"/>
    </source>
</evidence>
<dbReference type="CDD" id="cd01286">
    <property type="entry name" value="deoxycytidylate_deaminase"/>
    <property type="match status" value="1"/>
</dbReference>
<dbReference type="InterPro" id="IPR002125">
    <property type="entry name" value="CMP_dCMP_dom"/>
</dbReference>
<dbReference type="InterPro" id="IPR016473">
    <property type="entry name" value="dCMP_deaminase"/>
</dbReference>
<evidence type="ECO:0000259" key="3">
    <source>
        <dbReference type="PROSITE" id="PS51747"/>
    </source>
</evidence>
<dbReference type="InterPro" id="IPR016193">
    <property type="entry name" value="Cytidine_deaminase-like"/>
</dbReference>
<dbReference type="PANTHER" id="PTHR11086">
    <property type="entry name" value="DEOXYCYTIDYLATE DEAMINASE-RELATED"/>
    <property type="match status" value="1"/>
</dbReference>
<dbReference type="PANTHER" id="PTHR11086:SF18">
    <property type="entry name" value="DEOXYCYTIDYLATE DEAMINASE"/>
    <property type="match status" value="1"/>
</dbReference>
<dbReference type="Gene3D" id="3.40.140.10">
    <property type="entry name" value="Cytidine Deaminase, domain 2"/>
    <property type="match status" value="1"/>
</dbReference>
<dbReference type="PIRSF" id="PIRSF006019">
    <property type="entry name" value="dCMP_deaminase"/>
    <property type="match status" value="1"/>
</dbReference>
<feature type="domain" description="CMP/dCMP-type deaminase" evidence="3">
    <location>
        <begin position="7"/>
        <end position="145"/>
    </location>
</feature>
<dbReference type="GO" id="GO:0008270">
    <property type="term" value="F:zinc ion binding"/>
    <property type="evidence" value="ECO:0007669"/>
    <property type="project" value="InterPro"/>
</dbReference>
<dbReference type="GO" id="GO:0006220">
    <property type="term" value="P:pyrimidine nucleotide metabolic process"/>
    <property type="evidence" value="ECO:0007669"/>
    <property type="project" value="InterPro"/>
</dbReference>
<dbReference type="PROSITE" id="PS51747">
    <property type="entry name" value="CYT_DCMP_DEAMINASES_2"/>
    <property type="match status" value="1"/>
</dbReference>
<proteinExistence type="predicted"/>
<sequence length="151" mass="16860">MKTTLTKWDQRYLSLAKEVSTWSKDPSTQVGAVTVGSKKEVLSQGFNGFPRGIHDTDERYNNRDTKYKLVVHAEMNAIYNATYSGASLDGATLYVYGLPICSECAKGIIQVGIKKVVVEKSKELDNWNESVQLSKEMFDESGVELIITNKN</sequence>
<name>A0A1W1DBE0_9ZZZZ</name>
<dbReference type="EMBL" id="FPHR01000031">
    <property type="protein sequence ID" value="SFV77746.1"/>
    <property type="molecule type" value="Genomic_DNA"/>
</dbReference>
<comment type="cofactor">
    <cofactor evidence="1">
        <name>Zn(2+)</name>
        <dbReference type="ChEBI" id="CHEBI:29105"/>
    </cofactor>
</comment>
<dbReference type="GO" id="GO:0004132">
    <property type="term" value="F:dCMP deaminase activity"/>
    <property type="evidence" value="ECO:0007669"/>
    <property type="project" value="UniProtKB-EC"/>
</dbReference>
<dbReference type="SUPFAM" id="SSF53927">
    <property type="entry name" value="Cytidine deaminase-like"/>
    <property type="match status" value="1"/>
</dbReference>
<accession>A0A1W1DBE0</accession>
<dbReference type="EC" id="3.5.4.12" evidence="4"/>
<evidence type="ECO:0000256" key="1">
    <source>
        <dbReference type="ARBA" id="ARBA00001947"/>
    </source>
</evidence>
<dbReference type="GO" id="GO:0005737">
    <property type="term" value="C:cytoplasm"/>
    <property type="evidence" value="ECO:0007669"/>
    <property type="project" value="TreeGrafter"/>
</dbReference>
<organism evidence="4">
    <name type="scientific">hydrothermal vent metagenome</name>
    <dbReference type="NCBI Taxonomy" id="652676"/>
    <lineage>
        <taxon>unclassified sequences</taxon>
        <taxon>metagenomes</taxon>
        <taxon>ecological metagenomes</taxon>
    </lineage>
</organism>
<dbReference type="InterPro" id="IPR015517">
    <property type="entry name" value="dCMP_deaminase-rel"/>
</dbReference>
<dbReference type="AlphaFoldDB" id="A0A1W1DBE0"/>
<gene>
    <name evidence="4" type="ORF">MNB_SUP05-4-902</name>
</gene>
<reference evidence="4" key="1">
    <citation type="submission" date="2016-10" db="EMBL/GenBank/DDBJ databases">
        <authorList>
            <person name="de Groot N.N."/>
        </authorList>
    </citation>
    <scope>NUCLEOTIDE SEQUENCE</scope>
</reference>
<protein>
    <submittedName>
        <fullName evidence="4">dCMP deaminase</fullName>
        <ecNumber evidence="4">3.5.4.12</ecNumber>
    </submittedName>
</protein>
<evidence type="ECO:0000256" key="2">
    <source>
        <dbReference type="ARBA" id="ARBA00022801"/>
    </source>
</evidence>
<dbReference type="Pfam" id="PF00383">
    <property type="entry name" value="dCMP_cyt_deam_1"/>
    <property type="match status" value="1"/>
</dbReference>